<dbReference type="AlphaFoldDB" id="A0A166QKC1"/>
<evidence type="ECO:0000313" key="1">
    <source>
        <dbReference type="EMBL" id="KZP27251.1"/>
    </source>
</evidence>
<organism evidence="1 2">
    <name type="scientific">Athelia psychrophila</name>
    <dbReference type="NCBI Taxonomy" id="1759441"/>
    <lineage>
        <taxon>Eukaryota</taxon>
        <taxon>Fungi</taxon>
        <taxon>Dikarya</taxon>
        <taxon>Basidiomycota</taxon>
        <taxon>Agaricomycotina</taxon>
        <taxon>Agaricomycetes</taxon>
        <taxon>Agaricomycetidae</taxon>
        <taxon>Atheliales</taxon>
        <taxon>Atheliaceae</taxon>
        <taxon>Athelia</taxon>
    </lineage>
</organism>
<gene>
    <name evidence="1" type="ORF">FIBSPDRAFT_854164</name>
</gene>
<sequence length="83" mass="9574">MDRRDFSAFSRPTATASVTEQGIDIIVGPTYWTAFSGPPYYELALLHALHYTHFFDRDSCGDGKRRRALRRRLHRRMGSVNTV</sequence>
<proteinExistence type="predicted"/>
<evidence type="ECO:0000313" key="2">
    <source>
        <dbReference type="Proteomes" id="UP000076532"/>
    </source>
</evidence>
<reference evidence="1 2" key="1">
    <citation type="journal article" date="2016" name="Mol. Biol. Evol.">
        <title>Comparative Genomics of Early-Diverging Mushroom-Forming Fungi Provides Insights into the Origins of Lignocellulose Decay Capabilities.</title>
        <authorList>
            <person name="Nagy L.G."/>
            <person name="Riley R."/>
            <person name="Tritt A."/>
            <person name="Adam C."/>
            <person name="Daum C."/>
            <person name="Floudas D."/>
            <person name="Sun H."/>
            <person name="Yadav J.S."/>
            <person name="Pangilinan J."/>
            <person name="Larsson K.H."/>
            <person name="Matsuura K."/>
            <person name="Barry K."/>
            <person name="Labutti K."/>
            <person name="Kuo R."/>
            <person name="Ohm R.A."/>
            <person name="Bhattacharya S.S."/>
            <person name="Shirouzu T."/>
            <person name="Yoshinaga Y."/>
            <person name="Martin F.M."/>
            <person name="Grigoriev I.V."/>
            <person name="Hibbett D.S."/>
        </authorList>
    </citation>
    <scope>NUCLEOTIDE SEQUENCE [LARGE SCALE GENOMIC DNA]</scope>
    <source>
        <strain evidence="1 2">CBS 109695</strain>
    </source>
</reference>
<protein>
    <submittedName>
        <fullName evidence="1">Uncharacterized protein</fullName>
    </submittedName>
</protein>
<keyword evidence="2" id="KW-1185">Reference proteome</keyword>
<dbReference type="Proteomes" id="UP000076532">
    <property type="component" value="Unassembled WGS sequence"/>
</dbReference>
<dbReference type="EMBL" id="KV417510">
    <property type="protein sequence ID" value="KZP27251.1"/>
    <property type="molecule type" value="Genomic_DNA"/>
</dbReference>
<name>A0A166QKC1_9AGAM</name>
<dbReference type="OrthoDB" id="412018at2759"/>
<accession>A0A166QKC1</accession>